<dbReference type="PANTHER" id="PTHR28620">
    <property type="entry name" value="CENTROMERE PROTEIN V"/>
    <property type="match status" value="1"/>
</dbReference>
<dbReference type="RefSeq" id="WP_051560633.1">
    <property type="nucleotide sequence ID" value="NZ_CAWLTM010000108.1"/>
</dbReference>
<dbReference type="GO" id="GO:0046872">
    <property type="term" value="F:metal ion binding"/>
    <property type="evidence" value="ECO:0007669"/>
    <property type="project" value="UniProtKB-KW"/>
</dbReference>
<dbReference type="AlphaFoldDB" id="A0A022PMF9"/>
<evidence type="ECO:0000256" key="2">
    <source>
        <dbReference type="ARBA" id="ARBA00022723"/>
    </source>
</evidence>
<dbReference type="SUPFAM" id="SSF51316">
    <property type="entry name" value="Mss4-like"/>
    <property type="match status" value="1"/>
</dbReference>
<proteinExistence type="inferred from homology"/>
<dbReference type="InterPro" id="IPR052355">
    <property type="entry name" value="CENP-V-like"/>
</dbReference>
<keyword evidence="3" id="KW-0862">Zinc</keyword>
<dbReference type="Gene3D" id="2.170.150.70">
    <property type="match status" value="1"/>
</dbReference>
<gene>
    <name evidence="5" type="ORF">BA1DRAFT_00715</name>
</gene>
<dbReference type="InterPro" id="IPR006913">
    <property type="entry name" value="CENP-V/GFA"/>
</dbReference>
<comment type="similarity">
    <text evidence="1">Belongs to the Gfa family.</text>
</comment>
<dbReference type="PANTHER" id="PTHR28620:SF1">
    <property type="entry name" value="CENP-V_GFA DOMAIN-CONTAINING PROTEIN"/>
    <property type="match status" value="1"/>
</dbReference>
<evidence type="ECO:0000256" key="1">
    <source>
        <dbReference type="ARBA" id="ARBA00005495"/>
    </source>
</evidence>
<keyword evidence="2" id="KW-0479">Metal-binding</keyword>
<name>A0A022PMF9_9GAMM</name>
<dbReference type="GO" id="GO:0016846">
    <property type="term" value="F:carbon-sulfur lyase activity"/>
    <property type="evidence" value="ECO:0007669"/>
    <property type="project" value="InterPro"/>
</dbReference>
<dbReference type="InterPro" id="IPR011057">
    <property type="entry name" value="Mss4-like_sf"/>
</dbReference>
<evidence type="ECO:0000256" key="3">
    <source>
        <dbReference type="ARBA" id="ARBA00022833"/>
    </source>
</evidence>
<keyword evidence="6" id="KW-1185">Reference proteome</keyword>
<organism evidence="5 6">
    <name type="scientific">Photorhabdus aegyptia</name>
    <dbReference type="NCBI Taxonomy" id="2805098"/>
    <lineage>
        <taxon>Bacteria</taxon>
        <taxon>Pseudomonadati</taxon>
        <taxon>Pseudomonadota</taxon>
        <taxon>Gammaproteobacteria</taxon>
        <taxon>Enterobacterales</taxon>
        <taxon>Morganellaceae</taxon>
        <taxon>Photorhabdus</taxon>
    </lineage>
</organism>
<evidence type="ECO:0000313" key="5">
    <source>
        <dbReference type="EMBL" id="EYU16801.1"/>
    </source>
</evidence>
<comment type="caution">
    <text evidence="5">The sequence shown here is derived from an EMBL/GenBank/DDBJ whole genome shotgun (WGS) entry which is preliminary data.</text>
</comment>
<feature type="domain" description="CENP-V/GFA" evidence="4">
    <location>
        <begin position="3"/>
        <end position="117"/>
    </location>
</feature>
<dbReference type="Proteomes" id="UP000023464">
    <property type="component" value="Unassembled WGS sequence"/>
</dbReference>
<evidence type="ECO:0000313" key="6">
    <source>
        <dbReference type="Proteomes" id="UP000023464"/>
    </source>
</evidence>
<evidence type="ECO:0000259" key="4">
    <source>
        <dbReference type="PROSITE" id="PS51891"/>
    </source>
</evidence>
<dbReference type="Pfam" id="PF04828">
    <property type="entry name" value="GFA"/>
    <property type="match status" value="1"/>
</dbReference>
<dbReference type="EMBL" id="JFGV01000007">
    <property type="protein sequence ID" value="EYU16801.1"/>
    <property type="molecule type" value="Genomic_DNA"/>
</dbReference>
<protein>
    <recommendedName>
        <fullName evidence="4">CENP-V/GFA domain-containing protein</fullName>
    </recommendedName>
</protein>
<accession>A0A022PMF9</accession>
<dbReference type="PROSITE" id="PS51891">
    <property type="entry name" value="CENP_V_GFA"/>
    <property type="match status" value="1"/>
</dbReference>
<reference evidence="5 6" key="1">
    <citation type="submission" date="2014-03" db="EMBL/GenBank/DDBJ databases">
        <title>Draft Genome of Photorhabdus luminescens BA1, an Egyptian Isolate.</title>
        <authorList>
            <person name="Ghazal S."/>
            <person name="Hurst S.G.IV."/>
            <person name="Morris K."/>
            <person name="Thomas K."/>
            <person name="Tisa L.S."/>
        </authorList>
    </citation>
    <scope>NUCLEOTIDE SEQUENCE [LARGE SCALE GENOMIC DNA]</scope>
    <source>
        <strain evidence="5 6">BA1</strain>
    </source>
</reference>
<sequence length="157" mass="17688">MVISGSCHCKNIEFTFNWEPEPLEIPARTYTCSFCTKHNAVWTSFPAGQLRLSIREQKLLHRYSFETGTAQFHICSQCGVVPVVISQINGHDYAVVNVRLPMNPIHQMLGLNTSHCDTIGSHVVVFAPGYIGYGSWCQSPNENKEVVACMDRKKKTR</sequence>